<accession>A0A7J6T954</accession>
<organism evidence="1 2">
    <name type="scientific">Perkinsus olseni</name>
    <name type="common">Perkinsus atlanticus</name>
    <dbReference type="NCBI Taxonomy" id="32597"/>
    <lineage>
        <taxon>Eukaryota</taxon>
        <taxon>Sar</taxon>
        <taxon>Alveolata</taxon>
        <taxon>Perkinsozoa</taxon>
        <taxon>Perkinsea</taxon>
        <taxon>Perkinsida</taxon>
        <taxon>Perkinsidae</taxon>
        <taxon>Perkinsus</taxon>
    </lineage>
</organism>
<gene>
    <name evidence="1" type="ORF">FOZ63_010601</name>
</gene>
<reference evidence="1 2" key="1">
    <citation type="submission" date="2020-04" db="EMBL/GenBank/DDBJ databases">
        <title>Perkinsus olseni comparative genomics.</title>
        <authorList>
            <person name="Bogema D.R."/>
        </authorList>
    </citation>
    <scope>NUCLEOTIDE SEQUENCE [LARGE SCALE GENOMIC DNA]</scope>
    <source>
        <strain evidence="1 2">ATCC PRA-207</strain>
    </source>
</reference>
<dbReference type="AlphaFoldDB" id="A0A7J6T954"/>
<evidence type="ECO:0000313" key="2">
    <source>
        <dbReference type="Proteomes" id="UP000553632"/>
    </source>
</evidence>
<dbReference type="Proteomes" id="UP000553632">
    <property type="component" value="Unassembled WGS sequence"/>
</dbReference>
<sequence length="128" mass="13719">CGSSDEPRTEGHGVQRGWFKLAHNIDLKCLVSSLTLKDEGLVERSLSNKLLPVELRFGASDEDTAEGNMLRLNASNKTNREVIPLGCHDCRDGGHELDSALSSLAVKVPAASTGYGSVAGFDTGEYRT</sequence>
<comment type="caution">
    <text evidence="1">The sequence shown here is derived from an EMBL/GenBank/DDBJ whole genome shotgun (WGS) entry which is preliminary data.</text>
</comment>
<feature type="non-terminal residue" evidence="1">
    <location>
        <position position="128"/>
    </location>
</feature>
<protein>
    <submittedName>
        <fullName evidence="1">Uncharacterized protein</fullName>
    </submittedName>
</protein>
<keyword evidence="2" id="KW-1185">Reference proteome</keyword>
<dbReference type="EMBL" id="JABANO010012534">
    <property type="protein sequence ID" value="KAF4741645.1"/>
    <property type="molecule type" value="Genomic_DNA"/>
</dbReference>
<proteinExistence type="predicted"/>
<feature type="non-terminal residue" evidence="1">
    <location>
        <position position="1"/>
    </location>
</feature>
<name>A0A7J6T954_PEROL</name>
<evidence type="ECO:0000313" key="1">
    <source>
        <dbReference type="EMBL" id="KAF4741645.1"/>
    </source>
</evidence>